<evidence type="ECO:0000313" key="3">
    <source>
        <dbReference type="Proteomes" id="UP000215145"/>
    </source>
</evidence>
<keyword evidence="1" id="KW-0472">Membrane</keyword>
<comment type="caution">
    <text evidence="2">The sequence shown here is derived from an EMBL/GenBank/DDBJ whole genome shotgun (WGS) entry which is preliminary data.</text>
</comment>
<keyword evidence="3" id="KW-1185">Reference proteome</keyword>
<feature type="transmembrane region" description="Helical" evidence="1">
    <location>
        <begin position="18"/>
        <end position="36"/>
    </location>
</feature>
<gene>
    <name evidence="2" type="ORF">CGZ75_07530</name>
</gene>
<organism evidence="2 3">
    <name type="scientific">Paenibacillus herberti</name>
    <dbReference type="NCBI Taxonomy" id="1619309"/>
    <lineage>
        <taxon>Bacteria</taxon>
        <taxon>Bacillati</taxon>
        <taxon>Bacillota</taxon>
        <taxon>Bacilli</taxon>
        <taxon>Bacillales</taxon>
        <taxon>Paenibacillaceae</taxon>
        <taxon>Paenibacillus</taxon>
    </lineage>
</organism>
<sequence length="86" mass="9915">MKQHLNIPTLFGTTENAVYGQLFCALIVFVLLKWLFDGTTQTLPRYARLSFVRFTRLLLINALPVEWTIRLRRLIDGGLILDTYSG</sequence>
<proteinExistence type="predicted"/>
<dbReference type="OrthoDB" id="368860at2"/>
<protein>
    <recommendedName>
        <fullName evidence="4">Transposase</fullName>
    </recommendedName>
</protein>
<dbReference type="EMBL" id="NMUQ01000001">
    <property type="protein sequence ID" value="OXM16515.1"/>
    <property type="molecule type" value="Genomic_DNA"/>
</dbReference>
<reference evidence="2 3" key="1">
    <citation type="submission" date="2017-07" db="EMBL/GenBank/DDBJ databases">
        <title>Paenibacillus herberti R33 genome sequencing and assembly.</title>
        <authorList>
            <person name="Su W."/>
        </authorList>
    </citation>
    <scope>NUCLEOTIDE SEQUENCE [LARGE SCALE GENOMIC DNA]</scope>
    <source>
        <strain evidence="2 3">R33</strain>
    </source>
</reference>
<dbReference type="RefSeq" id="WP_089523599.1">
    <property type="nucleotide sequence ID" value="NZ_NMUQ01000001.1"/>
</dbReference>
<evidence type="ECO:0008006" key="4">
    <source>
        <dbReference type="Google" id="ProtNLM"/>
    </source>
</evidence>
<accession>A0A229P3N1</accession>
<evidence type="ECO:0000256" key="1">
    <source>
        <dbReference type="SAM" id="Phobius"/>
    </source>
</evidence>
<keyword evidence="1" id="KW-1133">Transmembrane helix</keyword>
<evidence type="ECO:0000313" key="2">
    <source>
        <dbReference type="EMBL" id="OXM16515.1"/>
    </source>
</evidence>
<dbReference type="Proteomes" id="UP000215145">
    <property type="component" value="Unassembled WGS sequence"/>
</dbReference>
<dbReference type="AlphaFoldDB" id="A0A229P3N1"/>
<keyword evidence="1" id="KW-0812">Transmembrane</keyword>
<name>A0A229P3N1_9BACL</name>